<sequence length="475" mass="53379">MSLAHLRARLAALHVSISEHRLALKELERDRKAVERELQAFTYPVLTIPPEITSEIFLHCLPEDNEPPSRNDVPIVLLAVCTAWRSVAISVPELWESLCLDVGRIPHSISTNTFNAIPDIWFGRAYSRPLTLSLRGGGWYRRDYFDLLRCYAPRLRSLSLHLDMPDFQGLKDIGPFPLLQALTIGLPFNEGQTVENLESDIFEDAPVLRQLSLVEGTVLSFIPLPLERLTVLYADLSSTDECLAALKSSPLLTDCTFRFGNEVYHGPEVSHSRLQSLTLFRGKENFYATGDIFNHITLPSLHTLKISGVDDLNEDGALEAFISRSSPPLRKFHFNDYYTSGSRREFHPESLGCMSTLTHIEFKDLHIDFEDDFLDLLANEADSFLPGLQNIVFLDTAYPGSGYSNLAKTLDSRWMTDSPGVAALRSLQVIWPVDLQPYFSTTVLPFAELFTKLVAKGACIHIGPVGRNYLLKLLT</sequence>
<dbReference type="InterPro" id="IPR032675">
    <property type="entry name" value="LRR_dom_sf"/>
</dbReference>
<evidence type="ECO:0000256" key="1">
    <source>
        <dbReference type="SAM" id="Coils"/>
    </source>
</evidence>
<accession>A0AAD6X6J4</accession>
<evidence type="ECO:0000313" key="2">
    <source>
        <dbReference type="EMBL" id="KAJ7034014.1"/>
    </source>
</evidence>
<comment type="caution">
    <text evidence="2">The sequence shown here is derived from an EMBL/GenBank/DDBJ whole genome shotgun (WGS) entry which is preliminary data.</text>
</comment>
<name>A0AAD6X6J4_9AGAR</name>
<dbReference type="AlphaFoldDB" id="A0AAD6X6J4"/>
<proteinExistence type="predicted"/>
<dbReference type="EMBL" id="JARJCM010000060">
    <property type="protein sequence ID" value="KAJ7034014.1"/>
    <property type="molecule type" value="Genomic_DNA"/>
</dbReference>
<keyword evidence="3" id="KW-1185">Reference proteome</keyword>
<gene>
    <name evidence="2" type="ORF">C8F04DRAFT_1102765</name>
</gene>
<evidence type="ECO:0008006" key="4">
    <source>
        <dbReference type="Google" id="ProtNLM"/>
    </source>
</evidence>
<organism evidence="2 3">
    <name type="scientific">Mycena alexandri</name>
    <dbReference type="NCBI Taxonomy" id="1745969"/>
    <lineage>
        <taxon>Eukaryota</taxon>
        <taxon>Fungi</taxon>
        <taxon>Dikarya</taxon>
        <taxon>Basidiomycota</taxon>
        <taxon>Agaricomycotina</taxon>
        <taxon>Agaricomycetes</taxon>
        <taxon>Agaricomycetidae</taxon>
        <taxon>Agaricales</taxon>
        <taxon>Marasmiineae</taxon>
        <taxon>Mycenaceae</taxon>
        <taxon>Mycena</taxon>
    </lineage>
</organism>
<dbReference type="Gene3D" id="3.80.10.10">
    <property type="entry name" value="Ribonuclease Inhibitor"/>
    <property type="match status" value="1"/>
</dbReference>
<keyword evidence="1" id="KW-0175">Coiled coil</keyword>
<dbReference type="SUPFAM" id="SSF52047">
    <property type="entry name" value="RNI-like"/>
    <property type="match status" value="1"/>
</dbReference>
<dbReference type="Proteomes" id="UP001218188">
    <property type="component" value="Unassembled WGS sequence"/>
</dbReference>
<feature type="coiled-coil region" evidence="1">
    <location>
        <begin position="10"/>
        <end position="37"/>
    </location>
</feature>
<evidence type="ECO:0000313" key="3">
    <source>
        <dbReference type="Proteomes" id="UP001218188"/>
    </source>
</evidence>
<protein>
    <recommendedName>
        <fullName evidence="4">F-box domain-containing protein</fullName>
    </recommendedName>
</protein>
<reference evidence="2" key="1">
    <citation type="submission" date="2023-03" db="EMBL/GenBank/DDBJ databases">
        <title>Massive genome expansion in bonnet fungi (Mycena s.s.) driven by repeated elements and novel gene families across ecological guilds.</title>
        <authorList>
            <consortium name="Lawrence Berkeley National Laboratory"/>
            <person name="Harder C.B."/>
            <person name="Miyauchi S."/>
            <person name="Viragh M."/>
            <person name="Kuo A."/>
            <person name="Thoen E."/>
            <person name="Andreopoulos B."/>
            <person name="Lu D."/>
            <person name="Skrede I."/>
            <person name="Drula E."/>
            <person name="Henrissat B."/>
            <person name="Morin E."/>
            <person name="Kohler A."/>
            <person name="Barry K."/>
            <person name="LaButti K."/>
            <person name="Morin E."/>
            <person name="Salamov A."/>
            <person name="Lipzen A."/>
            <person name="Mereny Z."/>
            <person name="Hegedus B."/>
            <person name="Baldrian P."/>
            <person name="Stursova M."/>
            <person name="Weitz H."/>
            <person name="Taylor A."/>
            <person name="Grigoriev I.V."/>
            <person name="Nagy L.G."/>
            <person name="Martin F."/>
            <person name="Kauserud H."/>
        </authorList>
    </citation>
    <scope>NUCLEOTIDE SEQUENCE</scope>
    <source>
        <strain evidence="2">CBHHK200</strain>
    </source>
</reference>